<name>A0A2D3N8D3_PREIN</name>
<dbReference type="AlphaFoldDB" id="A0A2D3N8D3"/>
<accession>A0A2D3N8D3</accession>
<dbReference type="RefSeq" id="WP_100022334.1">
    <property type="nucleotide sequence ID" value="NZ_CP024696.1"/>
</dbReference>
<feature type="compositionally biased region" description="Basic and acidic residues" evidence="1">
    <location>
        <begin position="1"/>
        <end position="17"/>
    </location>
</feature>
<evidence type="ECO:0000313" key="3">
    <source>
        <dbReference type="Proteomes" id="UP000229323"/>
    </source>
</evidence>
<proteinExistence type="predicted"/>
<organism evidence="2 3">
    <name type="scientific">Prevotella intermedia</name>
    <dbReference type="NCBI Taxonomy" id="28131"/>
    <lineage>
        <taxon>Bacteria</taxon>
        <taxon>Pseudomonadati</taxon>
        <taxon>Bacteroidota</taxon>
        <taxon>Bacteroidia</taxon>
        <taxon>Bacteroidales</taxon>
        <taxon>Prevotellaceae</taxon>
        <taxon>Prevotella</taxon>
    </lineage>
</organism>
<dbReference type="EMBL" id="CP024696">
    <property type="protein sequence ID" value="ATV51635.1"/>
    <property type="molecule type" value="Genomic_DNA"/>
</dbReference>
<dbReference type="Proteomes" id="UP000229323">
    <property type="component" value="Chromosome"/>
</dbReference>
<sequence>MRKDNQLKREKAEEYIKKSNPTGSSPPLALVCYTHILQQWFRAKKDLATFKVWFSYYAAFVRA</sequence>
<protein>
    <submittedName>
        <fullName evidence="2">Uncharacterized protein</fullName>
    </submittedName>
</protein>
<gene>
    <name evidence="2" type="ORF">CTM50_00170</name>
</gene>
<evidence type="ECO:0000313" key="2">
    <source>
        <dbReference type="EMBL" id="ATV51635.1"/>
    </source>
</evidence>
<reference evidence="2 3" key="1">
    <citation type="submission" date="2017-11" db="EMBL/GenBank/DDBJ databases">
        <title>Genome sequencing of Prevotella intermedia KCOM 2033.</title>
        <authorList>
            <person name="Kook J.-K."/>
            <person name="Park S.-N."/>
            <person name="Lim Y.K."/>
        </authorList>
    </citation>
    <scope>NUCLEOTIDE SEQUENCE [LARGE SCALE GENOMIC DNA]</scope>
    <source>
        <strain evidence="2 3">KCOM 2033</strain>
    </source>
</reference>
<feature type="region of interest" description="Disordered" evidence="1">
    <location>
        <begin position="1"/>
        <end position="24"/>
    </location>
</feature>
<evidence type="ECO:0000256" key="1">
    <source>
        <dbReference type="SAM" id="MobiDB-lite"/>
    </source>
</evidence>